<reference evidence="4" key="1">
    <citation type="journal article" date="2019" name="Int. J. Syst. Evol. Microbiol.">
        <title>The Global Catalogue of Microorganisms (GCM) 10K type strain sequencing project: providing services to taxonomists for standard genome sequencing and annotation.</title>
        <authorList>
            <consortium name="The Broad Institute Genomics Platform"/>
            <consortium name="The Broad Institute Genome Sequencing Center for Infectious Disease"/>
            <person name="Wu L."/>
            <person name="Ma J."/>
        </authorList>
    </citation>
    <scope>NUCLEOTIDE SEQUENCE [LARGE SCALE GENOMIC DNA]</scope>
    <source>
        <strain evidence="4">JCM 31486</strain>
    </source>
</reference>
<evidence type="ECO:0000313" key="3">
    <source>
        <dbReference type="EMBL" id="MFD1045141.1"/>
    </source>
</evidence>
<dbReference type="Gene3D" id="2.60.120.200">
    <property type="match status" value="1"/>
</dbReference>
<dbReference type="InterPro" id="IPR011041">
    <property type="entry name" value="Quinoprot_gluc/sorb_DH_b-prop"/>
</dbReference>
<dbReference type="InterPro" id="IPR013320">
    <property type="entry name" value="ConA-like_dom_sf"/>
</dbReference>
<proteinExistence type="predicted"/>
<gene>
    <name evidence="3" type="ORF">ACFQ1S_05820</name>
</gene>
<organism evidence="3 4">
    <name type="scientific">Kibdelosporangium lantanae</name>
    <dbReference type="NCBI Taxonomy" id="1497396"/>
    <lineage>
        <taxon>Bacteria</taxon>
        <taxon>Bacillati</taxon>
        <taxon>Actinomycetota</taxon>
        <taxon>Actinomycetes</taxon>
        <taxon>Pseudonocardiales</taxon>
        <taxon>Pseudonocardiaceae</taxon>
        <taxon>Kibdelosporangium</taxon>
    </lineage>
</organism>
<feature type="chain" id="PRO_5046754318" evidence="1">
    <location>
        <begin position="26"/>
        <end position="764"/>
    </location>
</feature>
<dbReference type="PANTHER" id="PTHR19328">
    <property type="entry name" value="HEDGEHOG-INTERACTING PROTEIN"/>
    <property type="match status" value="1"/>
</dbReference>
<name>A0ABW3M3D8_9PSEU</name>
<dbReference type="Proteomes" id="UP001597045">
    <property type="component" value="Unassembled WGS sequence"/>
</dbReference>
<dbReference type="SUPFAM" id="SSF50952">
    <property type="entry name" value="Soluble quinoprotein glucose dehydrogenase"/>
    <property type="match status" value="1"/>
</dbReference>
<evidence type="ECO:0000259" key="2">
    <source>
        <dbReference type="Pfam" id="PF07995"/>
    </source>
</evidence>
<dbReference type="PANTHER" id="PTHR19328:SF75">
    <property type="entry name" value="ALDOSE SUGAR DEHYDROGENASE YLII"/>
    <property type="match status" value="1"/>
</dbReference>
<dbReference type="InterPro" id="IPR011042">
    <property type="entry name" value="6-blade_b-propeller_TolB-like"/>
</dbReference>
<dbReference type="EMBL" id="JBHTIS010000217">
    <property type="protein sequence ID" value="MFD1045141.1"/>
    <property type="molecule type" value="Genomic_DNA"/>
</dbReference>
<comment type="caution">
    <text evidence="3">The sequence shown here is derived from an EMBL/GenBank/DDBJ whole genome shotgun (WGS) entry which is preliminary data.</text>
</comment>
<dbReference type="SUPFAM" id="SSF49899">
    <property type="entry name" value="Concanavalin A-like lectins/glucanases"/>
    <property type="match status" value="1"/>
</dbReference>
<keyword evidence="4" id="KW-1185">Reference proteome</keyword>
<accession>A0ABW3M3D8</accession>
<sequence>MLRRIVAAFTVPVVLSVVSALPAVADDSPLVDPIPEKPVSSGLAVTLDEVATMPKSDTNPPTTDQRLRRWARINYVSELPDGSGRLAVPDLNGKLYLLKNGQPKEYLDVGAVAGADFFNNRGLGTGFGFVAFAPDFRQSGRFYTVHTENGGALTNKPADWAQPNTIEQSVVWEWTATDPTADTFTGTHREVMRIGFSGTLHTIQQISFNPTSRPGDEDYGKLYLAVGDGGRGVTSNDPQNLAIPHGKLIRIDPAGTNSANGRYGIPAANPFVGRPGALGEIYSYGYRDPHRFSWDQWTRKLYLGMIGEHAIEAIYDIKPGDNAGWSQREGPFVFKSSDRCYLYPLPANDADFGYTYPVAAYDHDRPPNLSCTADSGHAVIGGFVYRGRNIPGLFGKYVFGDGVDGKLFYTETSEMSRVANGDRATIHTLSILDRSGKVVTMQDLAGDTRVDLKFGTDNAGNIYLLSKANGKIWKISGLVPRPDVTQSLAPNVVAHYDFDHPVLNNPALERDLGEGGTNIQLINGGAASRVQDGSGLAFQAQQINPTVNGNDDWKAGTYSATGVPTLLQFNHTQAMTIMGWVKVTGPNPSPNSNSANPDDYFGAVALMGVLSGDSDGHTVRGLLELIKVDGVMKLVALGRRIDGSASQTFAATQDWHQLLPDNQWVFLTATFNYNDGTMTLYRNGEPVPGAYVVQGDPWEVSTGNPPYFTSATNPRGIKIGGGFPQNTREDNPCNCRFDDVMYLNRVAQPWEVRAQYTLTRRDFS</sequence>
<evidence type="ECO:0000256" key="1">
    <source>
        <dbReference type="SAM" id="SignalP"/>
    </source>
</evidence>
<keyword evidence="1" id="KW-0732">Signal</keyword>
<feature type="domain" description="Glucose/Sorbosone dehydrogenase" evidence="2">
    <location>
        <begin position="78"/>
        <end position="328"/>
    </location>
</feature>
<dbReference type="Pfam" id="PF07995">
    <property type="entry name" value="GSDH"/>
    <property type="match status" value="1"/>
</dbReference>
<feature type="signal peptide" evidence="1">
    <location>
        <begin position="1"/>
        <end position="25"/>
    </location>
</feature>
<evidence type="ECO:0000313" key="4">
    <source>
        <dbReference type="Proteomes" id="UP001597045"/>
    </source>
</evidence>
<protein>
    <submittedName>
        <fullName evidence="3">PQQ-dependent sugar dehydrogenase</fullName>
    </submittedName>
</protein>
<dbReference type="InterPro" id="IPR012938">
    <property type="entry name" value="Glc/Sorbosone_DH"/>
</dbReference>
<dbReference type="Gene3D" id="2.120.10.30">
    <property type="entry name" value="TolB, C-terminal domain"/>
    <property type="match status" value="1"/>
</dbReference>